<gene>
    <name evidence="2" type="ORF">GCM10009560_57960</name>
</gene>
<feature type="compositionally biased region" description="Basic and acidic residues" evidence="1">
    <location>
        <begin position="12"/>
        <end position="28"/>
    </location>
</feature>
<reference evidence="2 3" key="1">
    <citation type="journal article" date="2019" name="Int. J. Syst. Evol. Microbiol.">
        <title>The Global Catalogue of Microorganisms (GCM) 10K type strain sequencing project: providing services to taxonomists for standard genome sequencing and annotation.</title>
        <authorList>
            <consortium name="The Broad Institute Genomics Platform"/>
            <consortium name="The Broad Institute Genome Sequencing Center for Infectious Disease"/>
            <person name="Wu L."/>
            <person name="Ma J."/>
        </authorList>
    </citation>
    <scope>NUCLEOTIDE SEQUENCE [LARGE SCALE GENOMIC DNA]</scope>
    <source>
        <strain evidence="2 3">JCM 11136</strain>
    </source>
</reference>
<accession>A0ABN1QL43</accession>
<comment type="caution">
    <text evidence="2">The sequence shown here is derived from an EMBL/GenBank/DDBJ whole genome shotgun (WGS) entry which is preliminary data.</text>
</comment>
<dbReference type="EMBL" id="BAAAHQ010000036">
    <property type="protein sequence ID" value="GAA0944137.1"/>
    <property type="molecule type" value="Genomic_DNA"/>
</dbReference>
<evidence type="ECO:0000313" key="3">
    <source>
        <dbReference type="Proteomes" id="UP001501578"/>
    </source>
</evidence>
<sequence>MGLHDGQYRPARHGERDHQRLQQEHLTREAPAPHVTLPVYEMNAMVTWVTPHRIVAQAELPAQAGDSHA</sequence>
<dbReference type="Proteomes" id="UP001501578">
    <property type="component" value="Unassembled WGS sequence"/>
</dbReference>
<feature type="region of interest" description="Disordered" evidence="1">
    <location>
        <begin position="1"/>
        <end position="32"/>
    </location>
</feature>
<evidence type="ECO:0000256" key="1">
    <source>
        <dbReference type="SAM" id="MobiDB-lite"/>
    </source>
</evidence>
<proteinExistence type="predicted"/>
<name>A0ABN1QL43_9ACTN</name>
<keyword evidence="3" id="KW-1185">Reference proteome</keyword>
<evidence type="ECO:0000313" key="2">
    <source>
        <dbReference type="EMBL" id="GAA0944137.1"/>
    </source>
</evidence>
<organism evidence="2 3">
    <name type="scientific">Nonomuraea longicatena</name>
    <dbReference type="NCBI Taxonomy" id="83682"/>
    <lineage>
        <taxon>Bacteria</taxon>
        <taxon>Bacillati</taxon>
        <taxon>Actinomycetota</taxon>
        <taxon>Actinomycetes</taxon>
        <taxon>Streptosporangiales</taxon>
        <taxon>Streptosporangiaceae</taxon>
        <taxon>Nonomuraea</taxon>
    </lineage>
</organism>
<protein>
    <submittedName>
        <fullName evidence="2">Uncharacterized protein</fullName>
    </submittedName>
</protein>